<keyword evidence="8" id="KW-0804">Transcription</keyword>
<dbReference type="SUPFAM" id="SSF50249">
    <property type="entry name" value="Nucleic acid-binding proteins"/>
    <property type="match status" value="3"/>
</dbReference>
<dbReference type="AlphaFoldDB" id="A0A445DSN2"/>
<dbReference type="Proteomes" id="UP000289738">
    <property type="component" value="Chromosome A03"/>
</dbReference>
<comment type="caution">
    <text evidence="13">The sequence shown here is derived from an EMBL/GenBank/DDBJ whole genome shotgun (WGS) entry which is preliminary data.</text>
</comment>
<evidence type="ECO:0000256" key="4">
    <source>
        <dbReference type="ARBA" id="ARBA00022771"/>
    </source>
</evidence>
<dbReference type="GO" id="GO:0005634">
    <property type="term" value="C:nucleus"/>
    <property type="evidence" value="ECO:0007669"/>
    <property type="project" value="UniProtKB-SubCell"/>
</dbReference>
<dbReference type="CDD" id="cd04480">
    <property type="entry name" value="RPA1_DBD_A_like"/>
    <property type="match status" value="1"/>
</dbReference>
<comment type="similarity">
    <text evidence="2">Belongs to the replication factor A protein 1 family.</text>
</comment>
<dbReference type="Gene3D" id="2.40.330.10">
    <property type="entry name" value="DNA-binding pseudobarrel domain"/>
    <property type="match status" value="1"/>
</dbReference>
<dbReference type="GO" id="GO:0003677">
    <property type="term" value="F:DNA binding"/>
    <property type="evidence" value="ECO:0007669"/>
    <property type="project" value="UniProtKB-KW"/>
</dbReference>
<evidence type="ECO:0000256" key="3">
    <source>
        <dbReference type="ARBA" id="ARBA00022723"/>
    </source>
</evidence>
<keyword evidence="7" id="KW-0238">DNA-binding</keyword>
<feature type="region of interest" description="Disordered" evidence="10">
    <location>
        <begin position="848"/>
        <end position="878"/>
    </location>
</feature>
<evidence type="ECO:0008006" key="15">
    <source>
        <dbReference type="Google" id="ProtNLM"/>
    </source>
</evidence>
<keyword evidence="5" id="KW-0862">Zinc</keyword>
<evidence type="ECO:0000256" key="10">
    <source>
        <dbReference type="SAM" id="MobiDB-lite"/>
    </source>
</evidence>
<feature type="compositionally biased region" description="Polar residues" evidence="10">
    <location>
        <begin position="848"/>
        <end position="877"/>
    </location>
</feature>
<dbReference type="Pfam" id="PF08646">
    <property type="entry name" value="Rep_fac-A_C"/>
    <property type="match status" value="1"/>
</dbReference>
<keyword evidence="14" id="KW-1185">Reference proteome</keyword>
<evidence type="ECO:0000256" key="9">
    <source>
        <dbReference type="ARBA" id="ARBA00023242"/>
    </source>
</evidence>
<protein>
    <recommendedName>
        <fullName evidence="15">Replication factor A C-terminal domain-containing protein</fullName>
    </recommendedName>
</protein>
<dbReference type="InterPro" id="IPR003871">
    <property type="entry name" value="RFA1B/D_OB_1st"/>
</dbReference>
<proteinExistence type="inferred from homology"/>
<dbReference type="InterPro" id="IPR047192">
    <property type="entry name" value="Euk_RPA1_DBD_C"/>
</dbReference>
<accession>A0A445DSN2</accession>
<feature type="domain" description="Replication factor A C-terminal" evidence="12">
    <location>
        <begin position="684"/>
        <end position="814"/>
    </location>
</feature>
<evidence type="ECO:0000256" key="7">
    <source>
        <dbReference type="ARBA" id="ARBA00023125"/>
    </source>
</evidence>
<keyword evidence="4" id="KW-0863">Zinc-finger</keyword>
<evidence type="ECO:0000256" key="1">
    <source>
        <dbReference type="ARBA" id="ARBA00004123"/>
    </source>
</evidence>
<dbReference type="Pfam" id="PF02721">
    <property type="entry name" value="DUF223"/>
    <property type="match status" value="1"/>
</dbReference>
<dbReference type="PANTHER" id="PTHR47165:SF4">
    <property type="entry name" value="OS03G0429900 PROTEIN"/>
    <property type="match status" value="1"/>
</dbReference>
<dbReference type="PANTHER" id="PTHR47165">
    <property type="entry name" value="OS03G0429900 PROTEIN"/>
    <property type="match status" value="1"/>
</dbReference>
<dbReference type="GO" id="GO:0008270">
    <property type="term" value="F:zinc ion binding"/>
    <property type="evidence" value="ECO:0007669"/>
    <property type="project" value="UniProtKB-KW"/>
</dbReference>
<dbReference type="CDD" id="cd04481">
    <property type="entry name" value="RPA1_DBD_B_like"/>
    <property type="match status" value="1"/>
</dbReference>
<evidence type="ECO:0000256" key="5">
    <source>
        <dbReference type="ARBA" id="ARBA00022833"/>
    </source>
</evidence>
<evidence type="ECO:0000259" key="11">
    <source>
        <dbReference type="Pfam" id="PF02721"/>
    </source>
</evidence>
<keyword evidence="3" id="KW-0479">Metal-binding</keyword>
<evidence type="ECO:0000256" key="2">
    <source>
        <dbReference type="ARBA" id="ARBA00005690"/>
    </source>
</evidence>
<dbReference type="InterPro" id="IPR012340">
    <property type="entry name" value="NA-bd_OB-fold"/>
</dbReference>
<evidence type="ECO:0000256" key="6">
    <source>
        <dbReference type="ARBA" id="ARBA00023015"/>
    </source>
</evidence>
<keyword evidence="9" id="KW-0539">Nucleus</keyword>
<dbReference type="SUPFAM" id="SSF101936">
    <property type="entry name" value="DNA-binding pseudobarrel domain"/>
    <property type="match status" value="2"/>
</dbReference>
<keyword evidence="6" id="KW-0805">Transcription regulation</keyword>
<sequence length="922" mass="103290">MAASNFHDQGRYFYIEINPDLDMGEIPSIFFRRFKGGLPNFMTFYDFAGNEVDVVIEKCHCTAIIVAGYNSLVTLYGLKEGGWLKVCYVGREKFLIIEVKDHNMVAKGLCFPPLKLRVDIKPTIAIDETISLSEDTSAASPLNQDTVSSKLGKSPQVVHNEATLHPNSDFVLQSGHFIPHSVFNVSNLVEPNAYSGMEAAYNNTTISSSDDAVAQPPHDPIKQVLSMTVFPTPPQINGPLLPSILPTSNPNTSNISVGDLNCAAPISPNLNSPPPPDPNLNVSPPDSLPGEELYSIVRVITEYQSKHYSLLIPSAFAAQAFPSKLDFIHIRQLHKPPILMKLRWRSPRSSEAFVTRGWRKFSIVNGLRCGSVLRLSVPVQDETTITFNNVKDIDASHDNLTYRIKVRLIKIWTLSTAEQKFQKPMLELVVMDNQGDRIQCSIRNPHRRLFEADLTEGKIYTISNFSVAQNDLKYKATNHVSRIYFKRDTQLRVVQDPLFLTHIFCFVPNEVILNHTNAQSHLIDLIGLLTAKGDIIEFTKNGKKSIYIVIELDDLRGNGTIRCTLWEEFVTKLVKHMEETPTSEYILIIQFAKFNLFKGTMGISNTNYNFILHINGDFQEVKDFRKSVIISGVPAATQVSQIPGEPTYSLEEDLLNHSIYKPISELKDSIEINITKHAEWLFVTIGTVISIDPKNGWWYKSCKHCFHSLQEAENSYHCARCETYPSSHTPRFSINMRVADETDTASFLLYDKEASKFLGISASDLRLAQLTRGGVNEEYPTELNSLMGKKFLFKVSVKMEDLNAFQPCRIIVTKLCADNSVITKFTAKTRFDEHNMGMENSELLSMNTDSAETPKGTTSPSVETLSQGTNDGFSTPNDKIITGGWSKKLIDVYPDSARASSSSKCRKVTEGATATIVEIHDE</sequence>
<feature type="domain" description="Replication protein A 70 kDa DNA-binding subunit B/D first OB fold" evidence="11">
    <location>
        <begin position="397"/>
        <end position="492"/>
    </location>
</feature>
<organism evidence="13 14">
    <name type="scientific">Arachis hypogaea</name>
    <name type="common">Peanut</name>
    <dbReference type="NCBI Taxonomy" id="3818"/>
    <lineage>
        <taxon>Eukaryota</taxon>
        <taxon>Viridiplantae</taxon>
        <taxon>Streptophyta</taxon>
        <taxon>Embryophyta</taxon>
        <taxon>Tracheophyta</taxon>
        <taxon>Spermatophyta</taxon>
        <taxon>Magnoliopsida</taxon>
        <taxon>eudicotyledons</taxon>
        <taxon>Gunneridae</taxon>
        <taxon>Pentapetalae</taxon>
        <taxon>rosids</taxon>
        <taxon>fabids</taxon>
        <taxon>Fabales</taxon>
        <taxon>Fabaceae</taxon>
        <taxon>Papilionoideae</taxon>
        <taxon>50 kb inversion clade</taxon>
        <taxon>dalbergioids sensu lato</taxon>
        <taxon>Dalbergieae</taxon>
        <taxon>Pterocarpus clade</taxon>
        <taxon>Arachis</taxon>
    </lineage>
</organism>
<evidence type="ECO:0000259" key="12">
    <source>
        <dbReference type="Pfam" id="PF08646"/>
    </source>
</evidence>
<dbReference type="CDD" id="cd04476">
    <property type="entry name" value="RPA1_DBD_C"/>
    <property type="match status" value="1"/>
</dbReference>
<dbReference type="InterPro" id="IPR013955">
    <property type="entry name" value="Rep_factor-A_C"/>
</dbReference>
<evidence type="ECO:0000256" key="8">
    <source>
        <dbReference type="ARBA" id="ARBA00023163"/>
    </source>
</evidence>
<dbReference type="EMBL" id="SDMP01000003">
    <property type="protein sequence ID" value="RYR66185.1"/>
    <property type="molecule type" value="Genomic_DNA"/>
</dbReference>
<dbReference type="InterPro" id="IPR015300">
    <property type="entry name" value="DNA-bd_pseudobarrel_sf"/>
</dbReference>
<reference evidence="13 14" key="1">
    <citation type="submission" date="2019-01" db="EMBL/GenBank/DDBJ databases">
        <title>Sequencing of cultivated peanut Arachis hypogaea provides insights into genome evolution and oil improvement.</title>
        <authorList>
            <person name="Chen X."/>
        </authorList>
    </citation>
    <scope>NUCLEOTIDE SEQUENCE [LARGE SCALE GENOMIC DNA]</scope>
    <source>
        <strain evidence="14">cv. Fuhuasheng</strain>
        <tissue evidence="13">Leaves</tissue>
    </source>
</reference>
<evidence type="ECO:0000313" key="14">
    <source>
        <dbReference type="Proteomes" id="UP000289738"/>
    </source>
</evidence>
<evidence type="ECO:0000313" key="13">
    <source>
        <dbReference type="EMBL" id="RYR66185.1"/>
    </source>
</evidence>
<comment type="subcellular location">
    <subcellularLocation>
        <location evidence="1">Nucleus</location>
    </subcellularLocation>
</comment>
<dbReference type="Gene3D" id="2.40.50.140">
    <property type="entry name" value="Nucleic acid-binding proteins"/>
    <property type="match status" value="3"/>
</dbReference>
<gene>
    <name evidence="13" type="ORF">Ahy_A03g012154</name>
</gene>
<name>A0A445DSN2_ARAHY</name>